<dbReference type="GO" id="GO:0003871">
    <property type="term" value="F:5-methyltetrahydropteroyltriglutamate-homocysteine S-methyltransferase activity"/>
    <property type="evidence" value="ECO:0007669"/>
    <property type="project" value="InterPro"/>
</dbReference>
<dbReference type="InterPro" id="IPR013215">
    <property type="entry name" value="Cbl-indep_Met_Synth_N"/>
</dbReference>
<feature type="domain" description="Cobalamin-independent methionine synthase MetE N-terminal" evidence="1">
    <location>
        <begin position="3"/>
        <end position="68"/>
    </location>
</feature>
<dbReference type="EMBL" id="AZMM01001738">
    <property type="protein sequence ID" value="ETJ44233.1"/>
    <property type="molecule type" value="Genomic_DNA"/>
</dbReference>
<feature type="non-terminal residue" evidence="2">
    <location>
        <position position="1"/>
    </location>
</feature>
<evidence type="ECO:0000313" key="2">
    <source>
        <dbReference type="EMBL" id="ETJ44233.1"/>
    </source>
</evidence>
<gene>
    <name evidence="2" type="ORF">Q604_UNBC01738G0001</name>
</gene>
<sequence length="68" mass="6834">AGTYGSLGDALPVLAATEIEGVALDLVAGQRPTAQELGSLGGKSVVAGVVSGRNVWRTDLEAALELLE</sequence>
<organism evidence="2">
    <name type="scientific">human gut metagenome</name>
    <dbReference type="NCBI Taxonomy" id="408170"/>
    <lineage>
        <taxon>unclassified sequences</taxon>
        <taxon>metagenomes</taxon>
        <taxon>organismal metagenomes</taxon>
    </lineage>
</organism>
<keyword evidence="2" id="KW-0489">Methyltransferase</keyword>
<protein>
    <submittedName>
        <fullName evidence="2">5-methyltetrahydropteroyltriglutamate-homocysteine methyltransferase</fullName>
    </submittedName>
</protein>
<dbReference type="SUPFAM" id="SSF51726">
    <property type="entry name" value="UROD/MetE-like"/>
    <property type="match status" value="1"/>
</dbReference>
<dbReference type="GO" id="GO:0008652">
    <property type="term" value="P:amino acid biosynthetic process"/>
    <property type="evidence" value="ECO:0007669"/>
    <property type="project" value="InterPro"/>
</dbReference>
<evidence type="ECO:0000259" key="1">
    <source>
        <dbReference type="Pfam" id="PF08267"/>
    </source>
</evidence>
<reference evidence="2" key="1">
    <citation type="submission" date="2013-12" db="EMBL/GenBank/DDBJ databases">
        <title>A Varibaculum cambriense genome reconstructed from a premature infant gut community with otherwise low bacterial novelty that shifts toward anaerobic metabolism during the third week of life.</title>
        <authorList>
            <person name="Brown C.T."/>
            <person name="Sharon I."/>
            <person name="Thomas B.C."/>
            <person name="Castelle C.J."/>
            <person name="Morowitz M.J."/>
            <person name="Banfield J.F."/>
        </authorList>
    </citation>
    <scope>NUCLEOTIDE SEQUENCE</scope>
</reference>
<name>W1YNT2_9ZZZZ</name>
<dbReference type="GO" id="GO:0008270">
    <property type="term" value="F:zinc ion binding"/>
    <property type="evidence" value="ECO:0007669"/>
    <property type="project" value="InterPro"/>
</dbReference>
<keyword evidence="2" id="KW-0808">Transferase</keyword>
<dbReference type="InterPro" id="IPR038071">
    <property type="entry name" value="UROD/MetE-like_sf"/>
</dbReference>
<accession>W1YNT2</accession>
<dbReference type="AlphaFoldDB" id="W1YNT2"/>
<dbReference type="Pfam" id="PF08267">
    <property type="entry name" value="Meth_synt_1"/>
    <property type="match status" value="1"/>
</dbReference>
<dbReference type="GO" id="GO:0032259">
    <property type="term" value="P:methylation"/>
    <property type="evidence" value="ECO:0007669"/>
    <property type="project" value="UniProtKB-KW"/>
</dbReference>
<proteinExistence type="predicted"/>
<dbReference type="Gene3D" id="3.20.20.210">
    <property type="match status" value="1"/>
</dbReference>
<feature type="non-terminal residue" evidence="2">
    <location>
        <position position="68"/>
    </location>
</feature>
<comment type="caution">
    <text evidence="2">The sequence shown here is derived from an EMBL/GenBank/DDBJ whole genome shotgun (WGS) entry which is preliminary data.</text>
</comment>